<dbReference type="Pfam" id="PF03891">
    <property type="entry name" value="DUF333"/>
    <property type="match status" value="1"/>
</dbReference>
<dbReference type="AlphaFoldDB" id="A0A9Q2IUA5"/>
<evidence type="ECO:0000256" key="1">
    <source>
        <dbReference type="SAM" id="SignalP"/>
    </source>
</evidence>
<dbReference type="PANTHER" id="PTHR38008">
    <property type="entry name" value="HEMOLYSIN-RELATED"/>
    <property type="match status" value="1"/>
</dbReference>
<reference evidence="2" key="1">
    <citation type="submission" date="2020-04" db="EMBL/GenBank/DDBJ databases">
        <authorList>
            <person name="Sombolestani A."/>
        </authorList>
    </citation>
    <scope>NUCLEOTIDE SEQUENCE</scope>
    <source>
        <strain evidence="2">R71697</strain>
    </source>
</reference>
<feature type="signal peptide" evidence="1">
    <location>
        <begin position="1"/>
        <end position="20"/>
    </location>
</feature>
<dbReference type="PROSITE" id="PS51257">
    <property type="entry name" value="PROKAR_LIPOPROTEIN"/>
    <property type="match status" value="1"/>
</dbReference>
<organism evidence="2 3">
    <name type="scientific">Gluconobacter japonicus</name>
    <dbReference type="NCBI Taxonomy" id="376620"/>
    <lineage>
        <taxon>Bacteria</taxon>
        <taxon>Pseudomonadati</taxon>
        <taxon>Pseudomonadota</taxon>
        <taxon>Alphaproteobacteria</taxon>
        <taxon>Acetobacterales</taxon>
        <taxon>Acetobacteraceae</taxon>
        <taxon>Gluconobacter</taxon>
    </lineage>
</organism>
<keyword evidence="1" id="KW-0732">Signal</keyword>
<evidence type="ECO:0000313" key="2">
    <source>
        <dbReference type="EMBL" id="MBF0869972.1"/>
    </source>
</evidence>
<dbReference type="Proteomes" id="UP000661006">
    <property type="component" value="Unassembled WGS sequence"/>
</dbReference>
<evidence type="ECO:0000313" key="3">
    <source>
        <dbReference type="Proteomes" id="UP000661006"/>
    </source>
</evidence>
<protein>
    <submittedName>
        <fullName evidence="2">DUF333 domain-containing protein</fullName>
    </submittedName>
</protein>
<reference evidence="2" key="2">
    <citation type="submission" date="2020-11" db="EMBL/GenBank/DDBJ databases">
        <title>Description of novel Gluconobacter species.</title>
        <authorList>
            <person name="Cleenwerck I."/>
            <person name="Cnockaert M."/>
            <person name="Borremans W."/>
            <person name="Wieme A.D."/>
            <person name="De Vuyst L."/>
            <person name="Vandamme P."/>
        </authorList>
    </citation>
    <scope>NUCLEOTIDE SEQUENCE</scope>
    <source>
        <strain evidence="2">R71697</strain>
    </source>
</reference>
<dbReference type="RefSeq" id="WP_061929125.1">
    <property type="nucleotide sequence ID" value="NZ_JABCQN010000002.1"/>
</dbReference>
<gene>
    <name evidence="2" type="ORF">HKD32_03735</name>
</gene>
<proteinExistence type="predicted"/>
<name>A0A9Q2IUA5_GLUJA</name>
<dbReference type="GeneID" id="81473794"/>
<dbReference type="PANTHER" id="PTHR38008:SF2">
    <property type="entry name" value="HEMOLYSIN"/>
    <property type="match status" value="1"/>
</dbReference>
<feature type="chain" id="PRO_5040180086" evidence="1">
    <location>
        <begin position="21"/>
        <end position="91"/>
    </location>
</feature>
<dbReference type="InterPro" id="IPR005590">
    <property type="entry name" value="DUF333"/>
</dbReference>
<sequence length="91" mass="9728">MHTLKNSLFGCAFLLVTACAASPNQKTPEHRIIGMPNPASASCIKQGGTLEIVNGPTGQSGMCHLPSGQTCEEWALFRDHRCQSTSQTTKP</sequence>
<accession>A0A9Q2IUA5</accession>
<dbReference type="EMBL" id="JABCQN010000002">
    <property type="protein sequence ID" value="MBF0869972.1"/>
    <property type="molecule type" value="Genomic_DNA"/>
</dbReference>
<comment type="caution">
    <text evidence="2">The sequence shown here is derived from an EMBL/GenBank/DDBJ whole genome shotgun (WGS) entry which is preliminary data.</text>
</comment>